<dbReference type="Proteomes" id="UP000663981">
    <property type="component" value="Unassembled WGS sequence"/>
</dbReference>
<name>A0ABS3N9A8_9BACI</name>
<dbReference type="InterPro" id="IPR050490">
    <property type="entry name" value="Bact_solute-bd_prot1"/>
</dbReference>
<comment type="caution">
    <text evidence="2">The sequence shown here is derived from an EMBL/GenBank/DDBJ whole genome shotgun (WGS) entry which is preliminary data.</text>
</comment>
<dbReference type="EMBL" id="JAGDEL010000024">
    <property type="protein sequence ID" value="MBO1514569.1"/>
    <property type="molecule type" value="Genomic_DNA"/>
</dbReference>
<dbReference type="PANTHER" id="PTHR43649">
    <property type="entry name" value="ARABINOSE-BINDING PROTEIN-RELATED"/>
    <property type="match status" value="1"/>
</dbReference>
<keyword evidence="3" id="KW-1185">Reference proteome</keyword>
<feature type="chain" id="PRO_5045842232" evidence="1">
    <location>
        <begin position="20"/>
        <end position="437"/>
    </location>
</feature>
<evidence type="ECO:0000313" key="3">
    <source>
        <dbReference type="Proteomes" id="UP000663981"/>
    </source>
</evidence>
<dbReference type="PANTHER" id="PTHR43649:SF12">
    <property type="entry name" value="DIACETYLCHITOBIOSE BINDING PROTEIN DASA"/>
    <property type="match status" value="1"/>
</dbReference>
<evidence type="ECO:0000313" key="2">
    <source>
        <dbReference type="EMBL" id="MBO1514569.1"/>
    </source>
</evidence>
<dbReference type="InterPro" id="IPR006059">
    <property type="entry name" value="SBP"/>
</dbReference>
<dbReference type="Pfam" id="PF01547">
    <property type="entry name" value="SBP_bac_1"/>
    <property type="match status" value="1"/>
</dbReference>
<dbReference type="SUPFAM" id="SSF53850">
    <property type="entry name" value="Periplasmic binding protein-like II"/>
    <property type="match status" value="1"/>
</dbReference>
<organism evidence="2 3">
    <name type="scientific">Metabacillus bambusae</name>
    <dbReference type="NCBI Taxonomy" id="2795218"/>
    <lineage>
        <taxon>Bacteria</taxon>
        <taxon>Bacillati</taxon>
        <taxon>Bacillota</taxon>
        <taxon>Bacilli</taxon>
        <taxon>Bacillales</taxon>
        <taxon>Bacillaceae</taxon>
        <taxon>Metabacillus</taxon>
    </lineage>
</organism>
<dbReference type="CDD" id="cd13585">
    <property type="entry name" value="PBP2_TMBP_like"/>
    <property type="match status" value="1"/>
</dbReference>
<proteinExistence type="predicted"/>
<keyword evidence="1" id="KW-0732">Signal</keyword>
<reference evidence="2 3" key="1">
    <citation type="submission" date="2021-03" db="EMBL/GenBank/DDBJ databases">
        <title>Whole genome sequence of Metabacillus bambusae BG109.</title>
        <authorList>
            <person name="Jeong J.W."/>
        </authorList>
    </citation>
    <scope>NUCLEOTIDE SEQUENCE [LARGE SCALE GENOMIC DNA]</scope>
    <source>
        <strain evidence="2 3">BG109</strain>
    </source>
</reference>
<gene>
    <name evidence="2" type="ORF">I7822_23350</name>
</gene>
<feature type="signal peptide" evidence="1">
    <location>
        <begin position="1"/>
        <end position="19"/>
    </location>
</feature>
<protein>
    <submittedName>
        <fullName evidence="2">Sugar ABC transporter substrate-binding protein</fullName>
    </submittedName>
</protein>
<evidence type="ECO:0000256" key="1">
    <source>
        <dbReference type="SAM" id="SignalP"/>
    </source>
</evidence>
<dbReference type="RefSeq" id="WP_207981479.1">
    <property type="nucleotide sequence ID" value="NZ_JAGDEL010000024.1"/>
</dbReference>
<sequence length="437" mass="48734">MKKVHVILAFFLLVSLVLSGCSSSNSNSTSDSGSDSDVVTLKFMGWEASPLETEAVKKGLKAFMDKNPNIKVEYTPVPQTNYSSKLLTMLAGDAAPDVFFLNTEDYRTFQGKDVLLDLTEYFKAEYSLDDFIPSAAQVMEIDGVIAGVSSCTVSPVLYYNKDLFDKAGVPYPPSDPNNAWTWDEFVEVAKKLTIKDGDKVEQYGVFGFENNYSTITEYLSNGGNPFNEDLTSTTYQTPEVQEVLQSVLDLRENYGVAPEASVLEKVGMKASQMLQTGKIAMLAEGSWALQELASMNFPVGVAPLPKFKEAYTHGQAHVHSVSAKTKHPEEAWKLVSFLSSEEYQIDLISEGLWMPNRQSLYTEEGIAKWYNEEVHPEGFKEMVSYFKDAKVYPNALISNNKVNSIITEELDKFYYGGESVEVVTENIDRRSAEELAR</sequence>
<dbReference type="Gene3D" id="3.40.190.10">
    <property type="entry name" value="Periplasmic binding protein-like II"/>
    <property type="match status" value="1"/>
</dbReference>
<accession>A0ABS3N9A8</accession>
<dbReference type="PROSITE" id="PS51257">
    <property type="entry name" value="PROKAR_LIPOPROTEIN"/>
    <property type="match status" value="1"/>
</dbReference>